<gene>
    <name evidence="6" type="ORF">GCM10023144_10250</name>
</gene>
<feature type="domain" description="HTH lysR-type" evidence="5">
    <location>
        <begin position="10"/>
        <end position="67"/>
    </location>
</feature>
<keyword evidence="2" id="KW-0805">Transcription regulation</keyword>
<protein>
    <submittedName>
        <fullName evidence="6">Transcriptional regulator GcvA</fullName>
    </submittedName>
</protein>
<comment type="caution">
    <text evidence="6">The sequence shown here is derived from an EMBL/GenBank/DDBJ whole genome shotgun (WGS) entry which is preliminary data.</text>
</comment>
<evidence type="ECO:0000256" key="1">
    <source>
        <dbReference type="ARBA" id="ARBA00009437"/>
    </source>
</evidence>
<dbReference type="Pfam" id="PF03466">
    <property type="entry name" value="LysR_substrate"/>
    <property type="match status" value="1"/>
</dbReference>
<evidence type="ECO:0000256" key="4">
    <source>
        <dbReference type="ARBA" id="ARBA00023163"/>
    </source>
</evidence>
<dbReference type="InterPro" id="IPR000847">
    <property type="entry name" value="LysR_HTH_N"/>
</dbReference>
<dbReference type="RefSeq" id="WP_345247016.1">
    <property type="nucleotide sequence ID" value="NZ_BAABFO010000004.1"/>
</dbReference>
<proteinExistence type="inferred from homology"/>
<keyword evidence="3" id="KW-0238">DNA-binding</keyword>
<dbReference type="SUPFAM" id="SSF53850">
    <property type="entry name" value="Periplasmic binding protein-like II"/>
    <property type="match status" value="1"/>
</dbReference>
<dbReference type="InterPro" id="IPR058163">
    <property type="entry name" value="LysR-type_TF_proteobact-type"/>
</dbReference>
<dbReference type="PRINTS" id="PR00039">
    <property type="entry name" value="HTHLYSR"/>
</dbReference>
<comment type="similarity">
    <text evidence="1">Belongs to the LysR transcriptional regulatory family.</text>
</comment>
<evidence type="ECO:0000256" key="2">
    <source>
        <dbReference type="ARBA" id="ARBA00023015"/>
    </source>
</evidence>
<dbReference type="EMBL" id="BAABFO010000004">
    <property type="protein sequence ID" value="GAA4326598.1"/>
    <property type="molecule type" value="Genomic_DNA"/>
</dbReference>
<accession>A0ABP8GM66</accession>
<dbReference type="PROSITE" id="PS50931">
    <property type="entry name" value="HTH_LYSR"/>
    <property type="match status" value="1"/>
</dbReference>
<keyword evidence="7" id="KW-1185">Reference proteome</keyword>
<dbReference type="InterPro" id="IPR036388">
    <property type="entry name" value="WH-like_DNA-bd_sf"/>
</dbReference>
<dbReference type="PANTHER" id="PTHR30537">
    <property type="entry name" value="HTH-TYPE TRANSCRIPTIONAL REGULATOR"/>
    <property type="match status" value="1"/>
</dbReference>
<dbReference type="CDD" id="cd08432">
    <property type="entry name" value="PBP2_GcdR_TrpI_HvrB_AmpR_like"/>
    <property type="match status" value="1"/>
</dbReference>
<dbReference type="Gene3D" id="3.40.190.10">
    <property type="entry name" value="Periplasmic binding protein-like II"/>
    <property type="match status" value="2"/>
</dbReference>
<name>A0ABP8GM66_9BURK</name>
<dbReference type="InterPro" id="IPR005119">
    <property type="entry name" value="LysR_subst-bd"/>
</dbReference>
<keyword evidence="4" id="KW-0804">Transcription</keyword>
<evidence type="ECO:0000259" key="5">
    <source>
        <dbReference type="PROSITE" id="PS50931"/>
    </source>
</evidence>
<evidence type="ECO:0000313" key="6">
    <source>
        <dbReference type="EMBL" id="GAA4326598.1"/>
    </source>
</evidence>
<evidence type="ECO:0000256" key="3">
    <source>
        <dbReference type="ARBA" id="ARBA00023125"/>
    </source>
</evidence>
<dbReference type="InterPro" id="IPR036390">
    <property type="entry name" value="WH_DNA-bd_sf"/>
</dbReference>
<dbReference type="Proteomes" id="UP001501671">
    <property type="component" value="Unassembled WGS sequence"/>
</dbReference>
<sequence length="308" mass="34290">MQSRNDLRLPPLNPLRVFEAVGRYGSITAAAEELHVTPGAVSRQLKSLEDYLGLALFVRRPSGLMPTAHGEAYHRSVREALLQLEQKTRELLKNRQDEKIRVYSGRAFLRYWLIPRLPRFHQRYPNVQTVFTGGGSNEHMAGDVDLAICFGSGDFGGVRAHRLMQSSMTPVCSAAYLQECGPLSSVTQIIDCTLLQGSSRASNWEWWFDHFQLRPSASTKWITFEGDVGVAYRAAASGLGIALGRRQFIESELEAGRLIAPFDVAVDFRDSFYLLEPAPEQATYAAQAFRDWLLEETHAPLGGAAACV</sequence>
<dbReference type="Pfam" id="PF00126">
    <property type="entry name" value="HTH_1"/>
    <property type="match status" value="1"/>
</dbReference>
<dbReference type="Gene3D" id="1.10.10.10">
    <property type="entry name" value="Winged helix-like DNA-binding domain superfamily/Winged helix DNA-binding domain"/>
    <property type="match status" value="1"/>
</dbReference>
<dbReference type="PANTHER" id="PTHR30537:SF74">
    <property type="entry name" value="HTH-TYPE TRANSCRIPTIONAL REGULATOR TRPI"/>
    <property type="match status" value="1"/>
</dbReference>
<reference evidence="7" key="1">
    <citation type="journal article" date="2019" name="Int. J. Syst. Evol. Microbiol.">
        <title>The Global Catalogue of Microorganisms (GCM) 10K type strain sequencing project: providing services to taxonomists for standard genome sequencing and annotation.</title>
        <authorList>
            <consortium name="The Broad Institute Genomics Platform"/>
            <consortium name="The Broad Institute Genome Sequencing Center for Infectious Disease"/>
            <person name="Wu L."/>
            <person name="Ma J."/>
        </authorList>
    </citation>
    <scope>NUCLEOTIDE SEQUENCE [LARGE SCALE GENOMIC DNA]</scope>
    <source>
        <strain evidence="7">JCM 17666</strain>
    </source>
</reference>
<evidence type="ECO:0000313" key="7">
    <source>
        <dbReference type="Proteomes" id="UP001501671"/>
    </source>
</evidence>
<organism evidence="6 7">
    <name type="scientific">Pigmentiphaga soli</name>
    <dbReference type="NCBI Taxonomy" id="1007095"/>
    <lineage>
        <taxon>Bacteria</taxon>
        <taxon>Pseudomonadati</taxon>
        <taxon>Pseudomonadota</taxon>
        <taxon>Betaproteobacteria</taxon>
        <taxon>Burkholderiales</taxon>
        <taxon>Alcaligenaceae</taxon>
        <taxon>Pigmentiphaga</taxon>
    </lineage>
</organism>
<dbReference type="SUPFAM" id="SSF46785">
    <property type="entry name" value="Winged helix' DNA-binding domain"/>
    <property type="match status" value="1"/>
</dbReference>